<dbReference type="Proteomes" id="UP001195483">
    <property type="component" value="Unassembled WGS sequence"/>
</dbReference>
<gene>
    <name evidence="1" type="ORF">CHS0354_016673</name>
</gene>
<reference evidence="1" key="3">
    <citation type="submission" date="2023-05" db="EMBL/GenBank/DDBJ databases">
        <authorList>
            <person name="Smith C.H."/>
        </authorList>
    </citation>
    <scope>NUCLEOTIDE SEQUENCE</scope>
    <source>
        <strain evidence="1">CHS0354</strain>
        <tissue evidence="1">Mantle</tissue>
    </source>
</reference>
<proteinExistence type="predicted"/>
<sequence>MTREKVPTPSTETARTYFEMMGDARNTSVKTSDTMQEKSQQFKTMAGKETMARCSDNQSSNILTESFDIIRVPNEDTDVPGNRPSVAHMSEVDQDDSIVYIECKIEVADDVLNSIKITYGQQGVNSLISDLDQLAKVDTHEDRILVLCDIKDAQNVQKCVRNHYNKAKKERKIKEEDKYLIPDNIKEWLQFAYGHTSWYKNLQLDGGKLYLTGTLQMKREAEKAVHSMNYWYQEKFTLSSEEQQKADEVVAVVKSELPTIFIKQTKETVIILSDNRDNFERAKYKVKVALGKIKITARERRH</sequence>
<name>A0AAE0WCQ1_9BIVA</name>
<dbReference type="AlphaFoldDB" id="A0AAE0WCQ1"/>
<reference evidence="1" key="1">
    <citation type="journal article" date="2021" name="Genome Biol. Evol.">
        <title>A High-Quality Reference Genome for a Parasitic Bivalve with Doubly Uniparental Inheritance (Bivalvia: Unionida).</title>
        <authorList>
            <person name="Smith C.H."/>
        </authorList>
    </citation>
    <scope>NUCLEOTIDE SEQUENCE</scope>
    <source>
        <strain evidence="1">CHS0354</strain>
    </source>
</reference>
<comment type="caution">
    <text evidence="1">The sequence shown here is derived from an EMBL/GenBank/DDBJ whole genome shotgun (WGS) entry which is preliminary data.</text>
</comment>
<evidence type="ECO:0000313" key="2">
    <source>
        <dbReference type="Proteomes" id="UP001195483"/>
    </source>
</evidence>
<reference evidence="1" key="2">
    <citation type="journal article" date="2021" name="Genome Biol. Evol.">
        <title>Developing a high-quality reference genome for a parasitic bivalve with doubly uniparental inheritance (Bivalvia: Unionida).</title>
        <authorList>
            <person name="Smith C.H."/>
        </authorList>
    </citation>
    <scope>NUCLEOTIDE SEQUENCE</scope>
    <source>
        <strain evidence="1">CHS0354</strain>
        <tissue evidence="1">Mantle</tissue>
    </source>
</reference>
<dbReference type="EMBL" id="JAEAOA010001024">
    <property type="protein sequence ID" value="KAK3610483.1"/>
    <property type="molecule type" value="Genomic_DNA"/>
</dbReference>
<organism evidence="1 2">
    <name type="scientific">Potamilus streckersoni</name>
    <dbReference type="NCBI Taxonomy" id="2493646"/>
    <lineage>
        <taxon>Eukaryota</taxon>
        <taxon>Metazoa</taxon>
        <taxon>Spiralia</taxon>
        <taxon>Lophotrochozoa</taxon>
        <taxon>Mollusca</taxon>
        <taxon>Bivalvia</taxon>
        <taxon>Autobranchia</taxon>
        <taxon>Heteroconchia</taxon>
        <taxon>Palaeoheterodonta</taxon>
        <taxon>Unionida</taxon>
        <taxon>Unionoidea</taxon>
        <taxon>Unionidae</taxon>
        <taxon>Ambleminae</taxon>
        <taxon>Lampsilini</taxon>
        <taxon>Potamilus</taxon>
    </lineage>
</organism>
<evidence type="ECO:0000313" key="1">
    <source>
        <dbReference type="EMBL" id="KAK3610483.1"/>
    </source>
</evidence>
<protein>
    <submittedName>
        <fullName evidence="1">Uncharacterized protein</fullName>
    </submittedName>
</protein>
<accession>A0AAE0WCQ1</accession>
<keyword evidence="2" id="KW-1185">Reference proteome</keyword>